<feature type="compositionally biased region" description="Acidic residues" evidence="4">
    <location>
        <begin position="139"/>
        <end position="155"/>
    </location>
</feature>
<evidence type="ECO:0000256" key="4">
    <source>
        <dbReference type="SAM" id="MobiDB-lite"/>
    </source>
</evidence>
<evidence type="ECO:0000313" key="7">
    <source>
        <dbReference type="Proteomes" id="UP001219518"/>
    </source>
</evidence>
<reference evidence="6" key="2">
    <citation type="journal article" date="2023" name="BMC Genomics">
        <title>Pest status, molecular evolution, and epigenetic factors derived from the genome assembly of Frankliniella fusca, a thysanopteran phytovirus vector.</title>
        <authorList>
            <person name="Catto M.A."/>
            <person name="Labadie P.E."/>
            <person name="Jacobson A.L."/>
            <person name="Kennedy G.G."/>
            <person name="Srinivasan R."/>
            <person name="Hunt B.G."/>
        </authorList>
    </citation>
    <scope>NUCLEOTIDE SEQUENCE</scope>
    <source>
        <strain evidence="6">PL_HMW_Pooled</strain>
    </source>
</reference>
<sequence length="400" mass="45627">MSFKIIQLQSGGRKLVSEGFTFHLRLRRNDKTYWKCAQRNCPSTAITTRNNRNHIEIQNSTPHTHDPSEDREFAEKSESEDEKHKSDEGEEEQDNDVSDEEEEDEHESDEEEEDENESDEEEDSETEEEDVQWEKWEEASTDEEMSDEEMSGEEESEAFILHIEKDRQTSKSSAPHIAPTAPHISPSAPHISPTAPHIAPTAPHISPSAPHIAPTAPHIAPTAPHISPTCSTQKPVPCTAPHRTMQTYAVEAEHVFGTFPSGEPDYYYYDEKCINDVTKDVLPLLLSEKLCPAKVVNDPFFPDSVWCYVDVLQREVRVDYKTSISLDANFESTEERTPTRVVLLDPLPEEDDRLNNRTHVVLTPKAPFESWKTLEQLRTEGPVLNTFNGKRCNRPRRPCQ</sequence>
<organism evidence="6 7">
    <name type="scientific">Frankliniella fusca</name>
    <dbReference type="NCBI Taxonomy" id="407009"/>
    <lineage>
        <taxon>Eukaryota</taxon>
        <taxon>Metazoa</taxon>
        <taxon>Ecdysozoa</taxon>
        <taxon>Arthropoda</taxon>
        <taxon>Hexapoda</taxon>
        <taxon>Insecta</taxon>
        <taxon>Pterygota</taxon>
        <taxon>Neoptera</taxon>
        <taxon>Paraneoptera</taxon>
        <taxon>Thysanoptera</taxon>
        <taxon>Terebrantia</taxon>
        <taxon>Thripoidea</taxon>
        <taxon>Thripidae</taxon>
        <taxon>Frankliniella</taxon>
    </lineage>
</organism>
<evidence type="ECO:0000256" key="3">
    <source>
        <dbReference type="ARBA" id="ARBA00022833"/>
    </source>
</evidence>
<comment type="caution">
    <text evidence="6">The sequence shown here is derived from an EMBL/GenBank/DDBJ whole genome shotgun (WGS) entry which is preliminary data.</text>
</comment>
<proteinExistence type="predicted"/>
<keyword evidence="6" id="KW-0804">Transcription</keyword>
<evidence type="ECO:0000256" key="2">
    <source>
        <dbReference type="ARBA" id="ARBA00022771"/>
    </source>
</evidence>
<evidence type="ECO:0000256" key="1">
    <source>
        <dbReference type="ARBA" id="ARBA00022723"/>
    </source>
</evidence>
<evidence type="ECO:0000313" key="6">
    <source>
        <dbReference type="EMBL" id="KAK3914245.1"/>
    </source>
</evidence>
<evidence type="ECO:0000259" key="5">
    <source>
        <dbReference type="Pfam" id="PF04500"/>
    </source>
</evidence>
<keyword evidence="3" id="KW-0862">Zinc</keyword>
<reference evidence="6" key="1">
    <citation type="submission" date="2021-07" db="EMBL/GenBank/DDBJ databases">
        <authorList>
            <person name="Catto M.A."/>
            <person name="Jacobson A."/>
            <person name="Kennedy G."/>
            <person name="Labadie P."/>
            <person name="Hunt B.G."/>
            <person name="Srinivasan R."/>
        </authorList>
    </citation>
    <scope>NUCLEOTIDE SEQUENCE</scope>
    <source>
        <strain evidence="6">PL_HMW_Pooled</strain>
        <tissue evidence="6">Head</tissue>
    </source>
</reference>
<keyword evidence="1" id="KW-0479">Metal-binding</keyword>
<feature type="domain" description="FLYWCH-type" evidence="5">
    <location>
        <begin position="8"/>
        <end position="65"/>
    </location>
</feature>
<keyword evidence="7" id="KW-1185">Reference proteome</keyword>
<keyword evidence="2" id="KW-0863">Zinc-finger</keyword>
<dbReference type="Proteomes" id="UP001219518">
    <property type="component" value="Unassembled WGS sequence"/>
</dbReference>
<gene>
    <name evidence="6" type="ORF">KUF71_023658</name>
</gene>
<dbReference type="Pfam" id="PF04500">
    <property type="entry name" value="FLYWCH"/>
    <property type="match status" value="1"/>
</dbReference>
<dbReference type="AlphaFoldDB" id="A0AAE1H3H1"/>
<dbReference type="GO" id="GO:0008270">
    <property type="term" value="F:zinc ion binding"/>
    <property type="evidence" value="ECO:0007669"/>
    <property type="project" value="UniProtKB-KW"/>
</dbReference>
<accession>A0AAE1H3H1</accession>
<feature type="compositionally biased region" description="Basic and acidic residues" evidence="4">
    <location>
        <begin position="63"/>
        <end position="87"/>
    </location>
</feature>
<keyword evidence="6" id="KW-0240">DNA-directed RNA polymerase</keyword>
<dbReference type="InterPro" id="IPR007588">
    <property type="entry name" value="Znf_FLYWCH"/>
</dbReference>
<protein>
    <submittedName>
        <fullName evidence="6">DNA-directed RNA polymerase II subunit RPB1</fullName>
    </submittedName>
</protein>
<feature type="region of interest" description="Disordered" evidence="4">
    <location>
        <begin position="57"/>
        <end position="155"/>
    </location>
</feature>
<dbReference type="Gene3D" id="2.20.25.240">
    <property type="match status" value="1"/>
</dbReference>
<feature type="compositionally biased region" description="Acidic residues" evidence="4">
    <location>
        <begin position="88"/>
        <end position="131"/>
    </location>
</feature>
<dbReference type="EMBL" id="JAHWGI010000364">
    <property type="protein sequence ID" value="KAK3914245.1"/>
    <property type="molecule type" value="Genomic_DNA"/>
</dbReference>
<dbReference type="GO" id="GO:0000428">
    <property type="term" value="C:DNA-directed RNA polymerase complex"/>
    <property type="evidence" value="ECO:0007669"/>
    <property type="project" value="UniProtKB-KW"/>
</dbReference>
<name>A0AAE1H3H1_9NEOP</name>